<dbReference type="SUPFAM" id="SSF51182">
    <property type="entry name" value="RmlC-like cupins"/>
    <property type="match status" value="1"/>
</dbReference>
<dbReference type="Gene3D" id="1.10.10.60">
    <property type="entry name" value="Homeodomain-like"/>
    <property type="match status" value="2"/>
</dbReference>
<dbReference type="SMART" id="SM00342">
    <property type="entry name" value="HTH_ARAC"/>
    <property type="match status" value="1"/>
</dbReference>
<evidence type="ECO:0000256" key="4">
    <source>
        <dbReference type="ARBA" id="ARBA00023159"/>
    </source>
</evidence>
<dbReference type="InterPro" id="IPR009057">
    <property type="entry name" value="Homeodomain-like_sf"/>
</dbReference>
<name>A0A1X7LIZ9_9BURK</name>
<gene>
    <name evidence="7" type="ORF">SAMN06265784_106159</name>
</gene>
<dbReference type="AlphaFoldDB" id="A0A1X7LIZ9"/>
<evidence type="ECO:0000259" key="6">
    <source>
        <dbReference type="PROSITE" id="PS01124"/>
    </source>
</evidence>
<dbReference type="InterPro" id="IPR003313">
    <property type="entry name" value="AraC-bd"/>
</dbReference>
<dbReference type="FunFam" id="1.10.10.60:FF:000132">
    <property type="entry name" value="AraC family transcriptional regulator"/>
    <property type="match status" value="1"/>
</dbReference>
<dbReference type="InterPro" id="IPR018062">
    <property type="entry name" value="HTH_AraC-typ_CS"/>
</dbReference>
<keyword evidence="2" id="KW-0805">Transcription regulation</keyword>
<proteinExistence type="predicted"/>
<dbReference type="InterPro" id="IPR014710">
    <property type="entry name" value="RmlC-like_jellyroll"/>
</dbReference>
<dbReference type="InterPro" id="IPR020449">
    <property type="entry name" value="Tscrpt_reg_AraC-type_HTH"/>
</dbReference>
<evidence type="ECO:0000313" key="8">
    <source>
        <dbReference type="Proteomes" id="UP000193228"/>
    </source>
</evidence>
<dbReference type="InterPro" id="IPR011051">
    <property type="entry name" value="RmlC_Cupin_sf"/>
</dbReference>
<evidence type="ECO:0000256" key="1">
    <source>
        <dbReference type="ARBA" id="ARBA00022491"/>
    </source>
</evidence>
<dbReference type="STRING" id="1515439.SAMN06265784_106159"/>
<dbReference type="PANTHER" id="PTHR11019">
    <property type="entry name" value="HTH-TYPE TRANSCRIPTIONAL REGULATOR NIMR"/>
    <property type="match status" value="1"/>
</dbReference>
<dbReference type="SUPFAM" id="SSF46689">
    <property type="entry name" value="Homeodomain-like"/>
    <property type="match status" value="2"/>
</dbReference>
<organism evidence="7 8">
    <name type="scientific">Paraburkholderia susongensis</name>
    <dbReference type="NCBI Taxonomy" id="1515439"/>
    <lineage>
        <taxon>Bacteria</taxon>
        <taxon>Pseudomonadati</taxon>
        <taxon>Pseudomonadota</taxon>
        <taxon>Betaproteobacteria</taxon>
        <taxon>Burkholderiales</taxon>
        <taxon>Burkholderiaceae</taxon>
        <taxon>Paraburkholderia</taxon>
    </lineage>
</organism>
<dbReference type="Proteomes" id="UP000193228">
    <property type="component" value="Unassembled WGS sequence"/>
</dbReference>
<keyword evidence="3 7" id="KW-0238">DNA-binding</keyword>
<dbReference type="Pfam" id="PF02311">
    <property type="entry name" value="AraC_binding"/>
    <property type="match status" value="1"/>
</dbReference>
<dbReference type="PANTHER" id="PTHR11019:SF159">
    <property type="entry name" value="TRANSCRIPTIONAL REGULATOR-RELATED"/>
    <property type="match status" value="1"/>
</dbReference>
<dbReference type="RefSeq" id="WP_085486069.1">
    <property type="nucleotide sequence ID" value="NZ_FXAT01000006.1"/>
</dbReference>
<reference evidence="8" key="1">
    <citation type="submission" date="2017-04" db="EMBL/GenBank/DDBJ databases">
        <authorList>
            <person name="Varghese N."/>
            <person name="Submissions S."/>
        </authorList>
    </citation>
    <scope>NUCLEOTIDE SEQUENCE [LARGE SCALE GENOMIC DNA]</scope>
    <source>
        <strain evidence="8">LMG 29540</strain>
    </source>
</reference>
<dbReference type="GO" id="GO:0043565">
    <property type="term" value="F:sequence-specific DNA binding"/>
    <property type="evidence" value="ECO:0007669"/>
    <property type="project" value="InterPro"/>
</dbReference>
<dbReference type="PROSITE" id="PS00041">
    <property type="entry name" value="HTH_ARAC_FAMILY_1"/>
    <property type="match status" value="1"/>
</dbReference>
<keyword evidence="5" id="KW-0804">Transcription</keyword>
<protein>
    <submittedName>
        <fullName evidence="7">AraC-type DNA-binding protein</fullName>
    </submittedName>
</protein>
<dbReference type="InterPro" id="IPR018060">
    <property type="entry name" value="HTH_AraC"/>
</dbReference>
<dbReference type="GO" id="GO:0003700">
    <property type="term" value="F:DNA-binding transcription factor activity"/>
    <property type="evidence" value="ECO:0007669"/>
    <property type="project" value="InterPro"/>
</dbReference>
<dbReference type="Gene3D" id="2.60.120.10">
    <property type="entry name" value="Jelly Rolls"/>
    <property type="match status" value="1"/>
</dbReference>
<dbReference type="EMBL" id="FXAT01000006">
    <property type="protein sequence ID" value="SMG53474.1"/>
    <property type="molecule type" value="Genomic_DNA"/>
</dbReference>
<evidence type="ECO:0000313" key="7">
    <source>
        <dbReference type="EMBL" id="SMG53474.1"/>
    </source>
</evidence>
<dbReference type="Pfam" id="PF12833">
    <property type="entry name" value="HTH_18"/>
    <property type="match status" value="1"/>
</dbReference>
<evidence type="ECO:0000256" key="3">
    <source>
        <dbReference type="ARBA" id="ARBA00023125"/>
    </source>
</evidence>
<keyword evidence="8" id="KW-1185">Reference proteome</keyword>
<keyword evidence="1" id="KW-0678">Repressor</keyword>
<evidence type="ECO:0000256" key="2">
    <source>
        <dbReference type="ARBA" id="ARBA00023015"/>
    </source>
</evidence>
<dbReference type="CDD" id="cd06124">
    <property type="entry name" value="cupin_NimR-like_N"/>
    <property type="match status" value="1"/>
</dbReference>
<keyword evidence="4" id="KW-0010">Activator</keyword>
<dbReference type="OrthoDB" id="9804543at2"/>
<accession>A0A1X7LIZ9</accession>
<dbReference type="PRINTS" id="PR00032">
    <property type="entry name" value="HTHARAC"/>
</dbReference>
<dbReference type="PROSITE" id="PS01124">
    <property type="entry name" value="HTH_ARAC_FAMILY_2"/>
    <property type="match status" value="1"/>
</dbReference>
<feature type="domain" description="HTH araC/xylS-type" evidence="6">
    <location>
        <begin position="169"/>
        <end position="269"/>
    </location>
</feature>
<evidence type="ECO:0000256" key="5">
    <source>
        <dbReference type="ARBA" id="ARBA00023163"/>
    </source>
</evidence>
<sequence>MKSEKFENLEPVWRQRFLPIRTDAENPVVARMWDVEGGFRDPWHAHEEAQLIYVTRGVARALTPNGIWTLAPFQAIWMPPGMLHELHAIGDVTARTAYVDAAAAPEFRTWTQCRVVQVGQLLDALLVALAVSSGDSDTRRAGLALPLFLLELQRALPALTGTLPLPEDRRLRAVCEQLLLCPENNDTIDVWGARVGASTRTLARLFRDETGLSFGQWRQQLRLVEAVARLAQGVPVATVAVELGYQSPSAFTSMFRKTLGASPQRYLRQRDNL</sequence>